<dbReference type="SUPFAM" id="SSF50129">
    <property type="entry name" value="GroES-like"/>
    <property type="match status" value="2"/>
</dbReference>
<name>A0A7S2XTD7_9STRA</name>
<dbReference type="PANTHER" id="PTHR10772">
    <property type="entry name" value="10 KDA HEAT SHOCK PROTEIN"/>
    <property type="match status" value="1"/>
</dbReference>
<evidence type="ECO:0000256" key="6">
    <source>
        <dbReference type="RuleBase" id="RU003479"/>
    </source>
</evidence>
<keyword evidence="2 6" id="KW-0143">Chaperone</keyword>
<proteinExistence type="inferred from homology"/>
<dbReference type="GO" id="GO:0046872">
    <property type="term" value="F:metal ion binding"/>
    <property type="evidence" value="ECO:0007669"/>
    <property type="project" value="TreeGrafter"/>
</dbReference>
<dbReference type="SMART" id="SM00883">
    <property type="entry name" value="Cpn10"/>
    <property type="match status" value="2"/>
</dbReference>
<dbReference type="FunFam" id="2.30.33.40:FF:000001">
    <property type="entry name" value="10 kDa chaperonin"/>
    <property type="match status" value="1"/>
</dbReference>
<dbReference type="InterPro" id="IPR037124">
    <property type="entry name" value="Chaperonin_GroES_sf"/>
</dbReference>
<evidence type="ECO:0000256" key="2">
    <source>
        <dbReference type="ARBA" id="ARBA00023186"/>
    </source>
</evidence>
<gene>
    <name evidence="8" type="ORF">ASEP1449_LOCUS18438</name>
</gene>
<sequence length="268" mass="28761">MAELYPRGFLALALTAGIALMMLEPSSAFVPVPIFGVSLSSSSLLSTAEPLASGPTTLDGETIRGPIAPLGNFVLVRTKDMLSSTEGGILLPDQAQERPTEGEVMAAGPGNIHPDTGILIDNPVIKGMNVLYGKYDGVGMVYNDEDVQMIRDDDVLLYYTGIRMTLENVTPCRDYVLVEIPKTKLEMSSGVVIASSVTKDDLPCEGAVILVGEGRMCSKGVFTPAPCAVGDRVKFRDYAGNPVKIQNKEYSLVRMIDLLCSIPQENKD</sequence>
<evidence type="ECO:0000313" key="8">
    <source>
        <dbReference type="EMBL" id="CAD9826604.1"/>
    </source>
</evidence>
<evidence type="ECO:0000256" key="3">
    <source>
        <dbReference type="ARBA" id="ARBA00031971"/>
    </source>
</evidence>
<keyword evidence="7" id="KW-0732">Signal</keyword>
<evidence type="ECO:0000256" key="4">
    <source>
        <dbReference type="ARBA" id="ARBA00073031"/>
    </source>
</evidence>
<organism evidence="8">
    <name type="scientific">Attheya septentrionalis</name>
    <dbReference type="NCBI Taxonomy" id="420275"/>
    <lineage>
        <taxon>Eukaryota</taxon>
        <taxon>Sar</taxon>
        <taxon>Stramenopiles</taxon>
        <taxon>Ochrophyta</taxon>
        <taxon>Bacillariophyta</taxon>
        <taxon>Coscinodiscophyceae</taxon>
        <taxon>Chaetocerotophycidae</taxon>
        <taxon>Chaetocerotales</taxon>
        <taxon>Attheyaceae</taxon>
        <taxon>Attheya</taxon>
    </lineage>
</organism>
<dbReference type="GO" id="GO:0005739">
    <property type="term" value="C:mitochondrion"/>
    <property type="evidence" value="ECO:0007669"/>
    <property type="project" value="TreeGrafter"/>
</dbReference>
<dbReference type="InterPro" id="IPR020818">
    <property type="entry name" value="Chaperonin_GroES"/>
</dbReference>
<feature type="chain" id="PRO_5030656422" description="20 kDa chaperonin, chloroplastic" evidence="7">
    <location>
        <begin position="29"/>
        <end position="268"/>
    </location>
</feature>
<dbReference type="CDD" id="cd00320">
    <property type="entry name" value="cpn10"/>
    <property type="match status" value="2"/>
</dbReference>
<evidence type="ECO:0000256" key="1">
    <source>
        <dbReference type="ARBA" id="ARBA00006975"/>
    </source>
</evidence>
<protein>
    <recommendedName>
        <fullName evidence="4">20 kDa chaperonin, chloroplastic</fullName>
    </recommendedName>
    <alternativeName>
        <fullName evidence="3">Chaperonin 10</fullName>
    </alternativeName>
    <alternativeName>
        <fullName evidence="5">Protein Cpn21</fullName>
    </alternativeName>
</protein>
<dbReference type="Pfam" id="PF00166">
    <property type="entry name" value="Cpn10"/>
    <property type="match status" value="2"/>
</dbReference>
<dbReference type="AlphaFoldDB" id="A0A7S2XTD7"/>
<dbReference type="EMBL" id="HBHQ01027206">
    <property type="protein sequence ID" value="CAD9826604.1"/>
    <property type="molecule type" value="Transcribed_RNA"/>
</dbReference>
<evidence type="ECO:0000256" key="7">
    <source>
        <dbReference type="SAM" id="SignalP"/>
    </source>
</evidence>
<dbReference type="GO" id="GO:0005524">
    <property type="term" value="F:ATP binding"/>
    <property type="evidence" value="ECO:0007669"/>
    <property type="project" value="InterPro"/>
</dbReference>
<dbReference type="PANTHER" id="PTHR10772:SF63">
    <property type="entry name" value="20 KDA CHAPERONIN, CHLOROPLASTIC"/>
    <property type="match status" value="1"/>
</dbReference>
<dbReference type="GO" id="GO:0044183">
    <property type="term" value="F:protein folding chaperone"/>
    <property type="evidence" value="ECO:0007669"/>
    <property type="project" value="InterPro"/>
</dbReference>
<dbReference type="PRINTS" id="PR00297">
    <property type="entry name" value="CHAPERONIN10"/>
</dbReference>
<evidence type="ECO:0000256" key="5">
    <source>
        <dbReference type="ARBA" id="ARBA00079398"/>
    </source>
</evidence>
<accession>A0A7S2XTD7</accession>
<dbReference type="GO" id="GO:0051082">
    <property type="term" value="F:unfolded protein binding"/>
    <property type="evidence" value="ECO:0007669"/>
    <property type="project" value="TreeGrafter"/>
</dbReference>
<dbReference type="InterPro" id="IPR011032">
    <property type="entry name" value="GroES-like_sf"/>
</dbReference>
<reference evidence="8" key="1">
    <citation type="submission" date="2021-01" db="EMBL/GenBank/DDBJ databases">
        <authorList>
            <person name="Corre E."/>
            <person name="Pelletier E."/>
            <person name="Niang G."/>
            <person name="Scheremetjew M."/>
            <person name="Finn R."/>
            <person name="Kale V."/>
            <person name="Holt S."/>
            <person name="Cochrane G."/>
            <person name="Meng A."/>
            <person name="Brown T."/>
            <person name="Cohen L."/>
        </authorList>
    </citation>
    <scope>NUCLEOTIDE SEQUENCE</scope>
    <source>
        <strain evidence="8">CCMP2084</strain>
    </source>
</reference>
<feature type="signal peptide" evidence="7">
    <location>
        <begin position="1"/>
        <end position="28"/>
    </location>
</feature>
<dbReference type="GO" id="GO:0051087">
    <property type="term" value="F:protein-folding chaperone binding"/>
    <property type="evidence" value="ECO:0007669"/>
    <property type="project" value="TreeGrafter"/>
</dbReference>
<dbReference type="Gene3D" id="2.30.33.40">
    <property type="entry name" value="GroES chaperonin"/>
    <property type="match status" value="2"/>
</dbReference>
<comment type="similarity">
    <text evidence="1 6">Belongs to the GroES chaperonin family.</text>
</comment>